<keyword evidence="1" id="KW-1133">Transmembrane helix</keyword>
<dbReference type="AlphaFoldDB" id="A0A3N4LNX3"/>
<evidence type="ECO:0000313" key="2">
    <source>
        <dbReference type="EMBL" id="RPB24613.1"/>
    </source>
</evidence>
<dbReference type="InParanoid" id="A0A3N4LNX3"/>
<feature type="transmembrane region" description="Helical" evidence="1">
    <location>
        <begin position="99"/>
        <end position="122"/>
    </location>
</feature>
<keyword evidence="1" id="KW-0472">Membrane</keyword>
<reference evidence="2 3" key="1">
    <citation type="journal article" date="2018" name="Nat. Ecol. Evol.">
        <title>Pezizomycetes genomes reveal the molecular basis of ectomycorrhizal truffle lifestyle.</title>
        <authorList>
            <person name="Murat C."/>
            <person name="Payen T."/>
            <person name="Noel B."/>
            <person name="Kuo A."/>
            <person name="Morin E."/>
            <person name="Chen J."/>
            <person name="Kohler A."/>
            <person name="Krizsan K."/>
            <person name="Balestrini R."/>
            <person name="Da Silva C."/>
            <person name="Montanini B."/>
            <person name="Hainaut M."/>
            <person name="Levati E."/>
            <person name="Barry K.W."/>
            <person name="Belfiori B."/>
            <person name="Cichocki N."/>
            <person name="Clum A."/>
            <person name="Dockter R.B."/>
            <person name="Fauchery L."/>
            <person name="Guy J."/>
            <person name="Iotti M."/>
            <person name="Le Tacon F."/>
            <person name="Lindquist E.A."/>
            <person name="Lipzen A."/>
            <person name="Malagnac F."/>
            <person name="Mello A."/>
            <person name="Molinier V."/>
            <person name="Miyauchi S."/>
            <person name="Poulain J."/>
            <person name="Riccioni C."/>
            <person name="Rubini A."/>
            <person name="Sitrit Y."/>
            <person name="Splivallo R."/>
            <person name="Traeger S."/>
            <person name="Wang M."/>
            <person name="Zifcakova L."/>
            <person name="Wipf D."/>
            <person name="Zambonelli A."/>
            <person name="Paolocci F."/>
            <person name="Nowrousian M."/>
            <person name="Ottonello S."/>
            <person name="Baldrian P."/>
            <person name="Spatafora J.W."/>
            <person name="Henrissat B."/>
            <person name="Nagy L.G."/>
            <person name="Aury J.M."/>
            <person name="Wincker P."/>
            <person name="Grigoriev I.V."/>
            <person name="Bonfante P."/>
            <person name="Martin F.M."/>
        </authorList>
    </citation>
    <scope>NUCLEOTIDE SEQUENCE [LARGE SCALE GENOMIC DNA]</scope>
    <source>
        <strain evidence="2 3">ATCC MYA-4762</strain>
    </source>
</reference>
<dbReference type="EMBL" id="ML121541">
    <property type="protein sequence ID" value="RPB24613.1"/>
    <property type="molecule type" value="Genomic_DNA"/>
</dbReference>
<name>A0A3N4LNX3_9PEZI</name>
<gene>
    <name evidence="2" type="ORF">L211DRAFT_178638</name>
</gene>
<organism evidence="2 3">
    <name type="scientific">Terfezia boudieri ATCC MYA-4762</name>
    <dbReference type="NCBI Taxonomy" id="1051890"/>
    <lineage>
        <taxon>Eukaryota</taxon>
        <taxon>Fungi</taxon>
        <taxon>Dikarya</taxon>
        <taxon>Ascomycota</taxon>
        <taxon>Pezizomycotina</taxon>
        <taxon>Pezizomycetes</taxon>
        <taxon>Pezizales</taxon>
        <taxon>Pezizaceae</taxon>
        <taxon>Terfezia</taxon>
    </lineage>
</organism>
<dbReference type="Proteomes" id="UP000267821">
    <property type="component" value="Unassembled WGS sequence"/>
</dbReference>
<feature type="transmembrane region" description="Helical" evidence="1">
    <location>
        <begin position="27"/>
        <end position="55"/>
    </location>
</feature>
<evidence type="ECO:0000313" key="3">
    <source>
        <dbReference type="Proteomes" id="UP000267821"/>
    </source>
</evidence>
<proteinExistence type="predicted"/>
<sequence>MKYREQKVAVFDRYEFRRLSLPLQSPLFLIYFAFCLGWGTLGSCTLVGGCSFVAYTCTPYYSFIEMVHVDDFSYSCMSMVRTFGFKRSFFGIADPLDRILYWFFIVLTYSLGYSGLYSLYYWK</sequence>
<keyword evidence="1" id="KW-0812">Transmembrane</keyword>
<keyword evidence="3" id="KW-1185">Reference proteome</keyword>
<accession>A0A3N4LNX3</accession>
<protein>
    <submittedName>
        <fullName evidence="2">Uncharacterized protein</fullName>
    </submittedName>
</protein>
<evidence type="ECO:0000256" key="1">
    <source>
        <dbReference type="SAM" id="Phobius"/>
    </source>
</evidence>